<keyword evidence="2" id="KW-0732">Signal</keyword>
<evidence type="ECO:0000313" key="5">
    <source>
        <dbReference type="Proteomes" id="UP000265020"/>
    </source>
</evidence>
<dbReference type="Pfam" id="PF14893">
    <property type="entry name" value="PNMA"/>
    <property type="match status" value="1"/>
</dbReference>
<dbReference type="InterPro" id="IPR026523">
    <property type="entry name" value="PNMA"/>
</dbReference>
<evidence type="ECO:0000313" key="4">
    <source>
        <dbReference type="Ensembl" id="ENSCVAP00000012101.1"/>
    </source>
</evidence>
<feature type="compositionally biased region" description="Polar residues" evidence="1">
    <location>
        <begin position="55"/>
        <end position="66"/>
    </location>
</feature>
<evidence type="ECO:0000259" key="3">
    <source>
        <dbReference type="Pfam" id="PF14893"/>
    </source>
</evidence>
<dbReference type="InterPro" id="IPR048270">
    <property type="entry name" value="PNMA_C"/>
</dbReference>
<dbReference type="PANTHER" id="PTHR23095">
    <property type="entry name" value="PARANEOPLASTIC ANTIGEN"/>
    <property type="match status" value="1"/>
</dbReference>
<reference evidence="4" key="2">
    <citation type="submission" date="2025-09" db="UniProtKB">
        <authorList>
            <consortium name="Ensembl"/>
        </authorList>
    </citation>
    <scope>IDENTIFICATION</scope>
</reference>
<keyword evidence="5" id="KW-1185">Reference proteome</keyword>
<feature type="region of interest" description="Disordered" evidence="1">
    <location>
        <begin position="47"/>
        <end position="71"/>
    </location>
</feature>
<evidence type="ECO:0000256" key="1">
    <source>
        <dbReference type="SAM" id="MobiDB-lite"/>
    </source>
</evidence>
<dbReference type="AlphaFoldDB" id="A0A3Q2D105"/>
<evidence type="ECO:0000256" key="2">
    <source>
        <dbReference type="SAM" id="SignalP"/>
    </source>
</evidence>
<protein>
    <recommendedName>
        <fullName evidence="3">Paraneoplastic antigen Ma-like C-terminal domain-containing protein</fullName>
    </recommendedName>
</protein>
<dbReference type="GeneTree" id="ENSGT01030000234522"/>
<sequence length="320" mass="36007">TKISLFMQWCVTHRALHSVLSYLLHIELLVKQVPVKTACSERGNTKAIPLDVQTDPLSQDSPTSTEEAAAPEMLSSDSIAVGDLLAKTVWPAQESNVFRRLRTYSGISPTPPGEESLETWMEQAQLMMDESDCSRQEKRNRIIESLKGAALEIAQAVRTEDPDAFPEEYIDALERAFGSALRQSTGKRLSDFLRRVERKLTKVVKRGGITPKQGDSACVDHVLCGTTESEILLLQLRLRERKRNPPPFLTLLNEIREEEFQQAVRKKNIAPSTRPFVKQVRVEDENKSESEVQELQAQVSELTTGQLKAAANVQRLFHTD</sequence>
<accession>A0A3Q2D105</accession>
<dbReference type="STRING" id="28743.ENSCVAP00000012101"/>
<dbReference type="Proteomes" id="UP000265020">
    <property type="component" value="Unassembled WGS sequence"/>
</dbReference>
<dbReference type="PANTHER" id="PTHR23095:SF51">
    <property type="entry name" value="PARANEOPLASTIC ANTIGEN MA1 HOMOLOG-RELATED"/>
    <property type="match status" value="1"/>
</dbReference>
<reference evidence="4" key="1">
    <citation type="submission" date="2025-08" db="UniProtKB">
        <authorList>
            <consortium name="Ensembl"/>
        </authorList>
    </citation>
    <scope>IDENTIFICATION</scope>
</reference>
<feature type="domain" description="Paraneoplastic antigen Ma-like C-terminal" evidence="3">
    <location>
        <begin position="104"/>
        <end position="252"/>
    </location>
</feature>
<proteinExistence type="predicted"/>
<organism evidence="4 5">
    <name type="scientific">Cyprinodon variegatus</name>
    <name type="common">Sheepshead minnow</name>
    <dbReference type="NCBI Taxonomy" id="28743"/>
    <lineage>
        <taxon>Eukaryota</taxon>
        <taxon>Metazoa</taxon>
        <taxon>Chordata</taxon>
        <taxon>Craniata</taxon>
        <taxon>Vertebrata</taxon>
        <taxon>Euteleostomi</taxon>
        <taxon>Actinopterygii</taxon>
        <taxon>Neopterygii</taxon>
        <taxon>Teleostei</taxon>
        <taxon>Neoteleostei</taxon>
        <taxon>Acanthomorphata</taxon>
        <taxon>Ovalentaria</taxon>
        <taxon>Atherinomorphae</taxon>
        <taxon>Cyprinodontiformes</taxon>
        <taxon>Cyprinodontidae</taxon>
        <taxon>Cyprinodon</taxon>
    </lineage>
</organism>
<dbReference type="Ensembl" id="ENSCVAT00000030190.1">
    <property type="protein sequence ID" value="ENSCVAP00000012101.1"/>
    <property type="gene ID" value="ENSCVAG00000014607.1"/>
</dbReference>
<dbReference type="OMA" id="WCVTHRA"/>
<name>A0A3Q2D105_CYPVA</name>
<feature type="signal peptide" evidence="2">
    <location>
        <begin position="1"/>
        <end position="21"/>
    </location>
</feature>
<feature type="chain" id="PRO_5018665249" description="Paraneoplastic antigen Ma-like C-terminal domain-containing protein" evidence="2">
    <location>
        <begin position="22"/>
        <end position="320"/>
    </location>
</feature>